<evidence type="ECO:0000256" key="8">
    <source>
        <dbReference type="ARBA" id="ARBA00049046"/>
    </source>
</evidence>
<evidence type="ECO:0000256" key="3">
    <source>
        <dbReference type="ARBA" id="ARBA00045476"/>
    </source>
</evidence>
<reference evidence="10" key="1">
    <citation type="submission" date="2025-08" db="UniProtKB">
        <authorList>
            <consortium name="RefSeq"/>
        </authorList>
    </citation>
    <scope>IDENTIFICATION</scope>
    <source>
        <tissue evidence="10">Testes</tissue>
    </source>
</reference>
<dbReference type="PANTHER" id="PTHR10890">
    <property type="entry name" value="CYSTEINYL-TRNA SYNTHETASE"/>
    <property type="match status" value="1"/>
</dbReference>
<comment type="function">
    <text evidence="3">In addition to its role as an aminoacyl-tRNA synthetase, has also cysteine persulfide synthase activity. Produces reactive persulfide species such as cysteine persulfide (CysSSH) from substrate cysteine and mediate direct incorporation of CysSSH into proteins during translations, resulting in protein persulfides and polysulfides. CysSSHs behave as potent antioxidants and cellular protectants.</text>
</comment>
<dbReference type="Gene3D" id="1.20.120.1910">
    <property type="entry name" value="Cysteine-tRNA ligase, C-terminal anti-codon recognition domain"/>
    <property type="match status" value="1"/>
</dbReference>
<comment type="function">
    <text evidence="2">Mitochondrial cysteine-specific aminoacyl-tRNA synthetase that catalyzes the ATP-dependent ligation of cysteine to tRNA(Cys).</text>
</comment>
<comment type="catalytic activity">
    <reaction evidence="4">
        <text>S-disulfanyl-L-cysteine + tRNA(Cys) + ATP = (S)-disulfanyl-L-cysteinyl-tRNA(Cys) + AMP + diphosphate</text>
        <dbReference type="Rhea" id="RHEA:78651"/>
        <dbReference type="Rhea" id="RHEA-COMP:9661"/>
        <dbReference type="Rhea" id="RHEA-COMP:19120"/>
        <dbReference type="ChEBI" id="CHEBI:30616"/>
        <dbReference type="ChEBI" id="CHEBI:33019"/>
        <dbReference type="ChEBI" id="CHEBI:78442"/>
        <dbReference type="ChEBI" id="CHEBI:229465"/>
        <dbReference type="ChEBI" id="CHEBI:229521"/>
        <dbReference type="ChEBI" id="CHEBI:456215"/>
    </reaction>
    <physiologicalReaction direction="left-to-right" evidence="4">
        <dbReference type="Rhea" id="RHEA:78652"/>
    </physiologicalReaction>
</comment>
<dbReference type="Proteomes" id="UP000694865">
    <property type="component" value="Unplaced"/>
</dbReference>
<dbReference type="InterPro" id="IPR024909">
    <property type="entry name" value="Cys-tRNA/MSH_ligase"/>
</dbReference>
<organism evidence="9 10">
    <name type="scientific">Saccoglossus kowalevskii</name>
    <name type="common">Acorn worm</name>
    <dbReference type="NCBI Taxonomy" id="10224"/>
    <lineage>
        <taxon>Eukaryota</taxon>
        <taxon>Metazoa</taxon>
        <taxon>Hemichordata</taxon>
        <taxon>Enteropneusta</taxon>
        <taxon>Harrimaniidae</taxon>
        <taxon>Saccoglossus</taxon>
    </lineage>
</organism>
<comment type="catalytic activity">
    <reaction evidence="5">
        <text>2 L-cysteine = S-sulfanyl-L-cysteine + L-alanine</text>
        <dbReference type="Rhea" id="RHEA:78543"/>
        <dbReference type="ChEBI" id="CHEBI:35235"/>
        <dbReference type="ChEBI" id="CHEBI:57972"/>
        <dbReference type="ChEBI" id="CHEBI:58591"/>
    </reaction>
    <physiologicalReaction direction="left-to-right" evidence="5">
        <dbReference type="Rhea" id="RHEA:78544"/>
    </physiologicalReaction>
</comment>
<dbReference type="PANTHER" id="PTHR10890:SF27">
    <property type="entry name" value="CYSTEINE--TRNA LIGASE, MITOCHONDRIAL-RELATED"/>
    <property type="match status" value="1"/>
</dbReference>
<dbReference type="InterPro" id="IPR009080">
    <property type="entry name" value="tRNAsynth_Ia_anticodon-bd"/>
</dbReference>
<sequence length="159" mass="18362">MESLRDDFDTNRAMGAILNLVHNCHGQLNRRSKDTNIVRSPDVMAVIAIYVKKVLKSLGVELSTRQEYMKDDHSYVISQVMDTVTDFRKKIRNFALCKTPSETYAAPHDKIMDKNKKKERQVLLKACDEMRDKLSPIGIQLKDHGDESTWAYTENKDTR</sequence>
<comment type="catalytic activity">
    <reaction evidence="7">
        <text>S-sulfanyl-L-cysteine + tRNA(Cys) + ATP = (S)-sulfanyl-L-cysteinyl-tRNA(Cys) + AMP + diphosphate</text>
        <dbReference type="Rhea" id="RHEA:78647"/>
        <dbReference type="Rhea" id="RHEA-COMP:9661"/>
        <dbReference type="Rhea" id="RHEA-COMP:19119"/>
        <dbReference type="ChEBI" id="CHEBI:30616"/>
        <dbReference type="ChEBI" id="CHEBI:33019"/>
        <dbReference type="ChEBI" id="CHEBI:58591"/>
        <dbReference type="ChEBI" id="CHEBI:78442"/>
        <dbReference type="ChEBI" id="CHEBI:229520"/>
        <dbReference type="ChEBI" id="CHEBI:456215"/>
    </reaction>
    <physiologicalReaction direction="left-to-right" evidence="7">
        <dbReference type="Rhea" id="RHEA:78648"/>
    </physiologicalReaction>
</comment>
<evidence type="ECO:0000313" key="10">
    <source>
        <dbReference type="RefSeq" id="XP_006816846.1"/>
    </source>
</evidence>
<dbReference type="GeneID" id="102802307"/>
<comment type="catalytic activity">
    <reaction evidence="8">
        <text>tRNA(Cys) + L-cysteine + ATP = L-cysteinyl-tRNA(Cys) + AMP + diphosphate</text>
        <dbReference type="Rhea" id="RHEA:17773"/>
        <dbReference type="Rhea" id="RHEA-COMP:9661"/>
        <dbReference type="Rhea" id="RHEA-COMP:9679"/>
        <dbReference type="ChEBI" id="CHEBI:30616"/>
        <dbReference type="ChEBI" id="CHEBI:33019"/>
        <dbReference type="ChEBI" id="CHEBI:35235"/>
        <dbReference type="ChEBI" id="CHEBI:78442"/>
        <dbReference type="ChEBI" id="CHEBI:78517"/>
        <dbReference type="ChEBI" id="CHEBI:456215"/>
        <dbReference type="EC" id="6.1.1.16"/>
    </reaction>
    <physiologicalReaction direction="right-to-left" evidence="8">
        <dbReference type="Rhea" id="RHEA:17775"/>
    </physiologicalReaction>
</comment>
<keyword evidence="9" id="KW-1185">Reference proteome</keyword>
<comment type="similarity">
    <text evidence="1">Belongs to the class-I aminoacyl-tRNA synthetase family.</text>
</comment>
<dbReference type="SUPFAM" id="SSF47323">
    <property type="entry name" value="Anticodon-binding domain of a subclass of class I aminoacyl-tRNA synthetases"/>
    <property type="match status" value="1"/>
</dbReference>
<evidence type="ECO:0000256" key="4">
    <source>
        <dbReference type="ARBA" id="ARBA00047499"/>
    </source>
</evidence>
<dbReference type="RefSeq" id="XP_006816846.1">
    <property type="nucleotide sequence ID" value="XM_006816783.1"/>
</dbReference>
<gene>
    <name evidence="10" type="primary">LOC102802307</name>
</gene>
<comment type="catalytic activity">
    <reaction evidence="6">
        <text>S-sulfanyl-L-cysteine + L-cysteine = S-disulfanyl-L-cysteine + L-alanine</text>
        <dbReference type="Rhea" id="RHEA:78627"/>
        <dbReference type="ChEBI" id="CHEBI:35235"/>
        <dbReference type="ChEBI" id="CHEBI:57972"/>
        <dbReference type="ChEBI" id="CHEBI:58591"/>
        <dbReference type="ChEBI" id="CHEBI:229465"/>
    </reaction>
    <physiologicalReaction direction="left-to-right" evidence="6">
        <dbReference type="Rhea" id="RHEA:78628"/>
    </physiologicalReaction>
</comment>
<evidence type="ECO:0000256" key="1">
    <source>
        <dbReference type="ARBA" id="ARBA00005594"/>
    </source>
</evidence>
<evidence type="ECO:0000256" key="5">
    <source>
        <dbReference type="ARBA" id="ARBA00047548"/>
    </source>
</evidence>
<proteinExistence type="inferred from homology"/>
<evidence type="ECO:0000256" key="2">
    <source>
        <dbReference type="ARBA" id="ARBA00043868"/>
    </source>
</evidence>
<evidence type="ECO:0000256" key="7">
    <source>
        <dbReference type="ARBA" id="ARBA00048609"/>
    </source>
</evidence>
<evidence type="ECO:0000313" key="9">
    <source>
        <dbReference type="Proteomes" id="UP000694865"/>
    </source>
</evidence>
<accession>A0ABM0MA05</accession>
<name>A0ABM0MA05_SACKO</name>
<evidence type="ECO:0000256" key="6">
    <source>
        <dbReference type="ARBA" id="ARBA00047731"/>
    </source>
</evidence>
<protein>
    <submittedName>
        <fullName evidence="10">Probable cysteine--tRNA ligase, mitochondrial-like</fullName>
    </submittedName>
</protein>